<sequence>MSELMLSNALLKMNPTIAVIKAPTIAPQPSANPVCFICSFIFSCPQKLKKKKKKIKEIKVRISNQIIVNPGIKSFMTEQMPSSFGRLNKGYFQLNKQNTHFPFFLGKKKKKNTEKEINKFHK</sequence>
<evidence type="ECO:0000313" key="1">
    <source>
        <dbReference type="EMBL" id="ETO33126.1"/>
    </source>
</evidence>
<dbReference type="Proteomes" id="UP000023152">
    <property type="component" value="Unassembled WGS sequence"/>
</dbReference>
<evidence type="ECO:0000313" key="2">
    <source>
        <dbReference type="Proteomes" id="UP000023152"/>
    </source>
</evidence>
<accession>X6P4I5</accession>
<protein>
    <submittedName>
        <fullName evidence="1">Uncharacterized protein</fullName>
    </submittedName>
</protein>
<comment type="caution">
    <text evidence="1">The sequence shown here is derived from an EMBL/GenBank/DDBJ whole genome shotgun (WGS) entry which is preliminary data.</text>
</comment>
<proteinExistence type="predicted"/>
<reference evidence="1 2" key="1">
    <citation type="journal article" date="2013" name="Curr. Biol.">
        <title>The Genome of the Foraminiferan Reticulomyxa filosa.</title>
        <authorList>
            <person name="Glockner G."/>
            <person name="Hulsmann N."/>
            <person name="Schleicher M."/>
            <person name="Noegel A.A."/>
            <person name="Eichinger L."/>
            <person name="Gallinger C."/>
            <person name="Pawlowski J."/>
            <person name="Sierra R."/>
            <person name="Euteneuer U."/>
            <person name="Pillet L."/>
            <person name="Moustafa A."/>
            <person name="Platzer M."/>
            <person name="Groth M."/>
            <person name="Szafranski K."/>
            <person name="Schliwa M."/>
        </authorList>
    </citation>
    <scope>NUCLEOTIDE SEQUENCE [LARGE SCALE GENOMIC DNA]</scope>
</reference>
<dbReference type="AlphaFoldDB" id="X6P4I5"/>
<gene>
    <name evidence="1" type="ORF">RFI_03981</name>
</gene>
<name>X6P4I5_RETFI</name>
<keyword evidence="2" id="KW-1185">Reference proteome</keyword>
<dbReference type="EMBL" id="ASPP01003646">
    <property type="protein sequence ID" value="ETO33126.1"/>
    <property type="molecule type" value="Genomic_DNA"/>
</dbReference>
<organism evidence="1 2">
    <name type="scientific">Reticulomyxa filosa</name>
    <dbReference type="NCBI Taxonomy" id="46433"/>
    <lineage>
        <taxon>Eukaryota</taxon>
        <taxon>Sar</taxon>
        <taxon>Rhizaria</taxon>
        <taxon>Retaria</taxon>
        <taxon>Foraminifera</taxon>
        <taxon>Monothalamids</taxon>
        <taxon>Reticulomyxidae</taxon>
        <taxon>Reticulomyxa</taxon>
    </lineage>
</organism>